<organism evidence="3 4">
    <name type="scientific">Caballeronia choica</name>
    <dbReference type="NCBI Taxonomy" id="326476"/>
    <lineage>
        <taxon>Bacteria</taxon>
        <taxon>Pseudomonadati</taxon>
        <taxon>Pseudomonadota</taxon>
        <taxon>Betaproteobacteria</taxon>
        <taxon>Burkholderiales</taxon>
        <taxon>Burkholderiaceae</taxon>
        <taxon>Caballeronia</taxon>
    </lineage>
</organism>
<keyword evidence="3" id="KW-0436">Ligase</keyword>
<reference evidence="3" key="1">
    <citation type="submission" date="2016-01" db="EMBL/GenBank/DDBJ databases">
        <authorList>
            <person name="Peeters C."/>
        </authorList>
    </citation>
    <scope>NUCLEOTIDE SEQUENCE [LARGE SCALE GENOMIC DNA]</scope>
    <source>
        <strain evidence="3">LMG 22940</strain>
    </source>
</reference>
<dbReference type="NCBIfam" id="TIGR02258">
    <property type="entry name" value="2_5_ligase"/>
    <property type="match status" value="1"/>
</dbReference>
<sequence>MPALTDSLFFAIYPDAAAAGRIARLAQRVQAEHGLKSKPVAMERFHVTLHHLGAFAGVPEDVVAMACDAASQVALAPFDVTFDRTSSFPGRRSKRPFVLRAGSENNGLLELQATLGLALQAAGLAVKANSRYTPHVTLLYDEHRPAERSVDPIGWAVREFVLVRSLLGRSQYVQLARWLLLARGAGQKESARI</sequence>
<dbReference type="PANTHER" id="PTHR35561:SF1">
    <property type="entry name" value="RNA 2',3'-CYCLIC PHOSPHODIESTERASE"/>
    <property type="match status" value="1"/>
</dbReference>
<dbReference type="OrthoDB" id="7061261at2"/>
<keyword evidence="1 2" id="KW-0378">Hydrolase</keyword>
<dbReference type="GO" id="GO:0004113">
    <property type="term" value="F:2',3'-cyclic-nucleotide 3'-phosphodiesterase activity"/>
    <property type="evidence" value="ECO:0007669"/>
    <property type="project" value="InterPro"/>
</dbReference>
<protein>
    <recommendedName>
        <fullName evidence="2">RNA 2',3'-cyclic phosphodiesterase</fullName>
        <shortName evidence="2">RNA 2',3'-CPDase</shortName>
        <ecNumber evidence="2">3.1.4.58</ecNumber>
    </recommendedName>
</protein>
<comment type="caution">
    <text evidence="3">The sequence shown here is derived from an EMBL/GenBank/DDBJ whole genome shotgun (WGS) entry which is preliminary data.</text>
</comment>
<comment type="similarity">
    <text evidence="2">Belongs to the 2H phosphoesterase superfamily. ThpR family.</text>
</comment>
<dbReference type="PANTHER" id="PTHR35561">
    <property type="entry name" value="RNA 2',3'-CYCLIC PHOSPHODIESTERASE"/>
    <property type="match status" value="1"/>
</dbReference>
<comment type="catalytic activity">
    <reaction evidence="2">
        <text>a 3'-end 2',3'-cyclophospho-ribonucleotide-RNA + H2O = a 3'-end 2'-phospho-ribonucleotide-RNA + H(+)</text>
        <dbReference type="Rhea" id="RHEA:11828"/>
        <dbReference type="Rhea" id="RHEA-COMP:10464"/>
        <dbReference type="Rhea" id="RHEA-COMP:17353"/>
        <dbReference type="ChEBI" id="CHEBI:15377"/>
        <dbReference type="ChEBI" id="CHEBI:15378"/>
        <dbReference type="ChEBI" id="CHEBI:83064"/>
        <dbReference type="ChEBI" id="CHEBI:173113"/>
        <dbReference type="EC" id="3.1.4.58"/>
    </reaction>
</comment>
<dbReference type="EC" id="3.1.4.58" evidence="2"/>
<feature type="short sequence motif" description="HXTX 1" evidence="2">
    <location>
        <begin position="46"/>
        <end position="49"/>
    </location>
</feature>
<gene>
    <name evidence="3" type="ORF">AWB68_00186</name>
</gene>
<feature type="active site" description="Proton acceptor" evidence="2">
    <location>
        <position position="135"/>
    </location>
</feature>
<feature type="short sequence motif" description="HXTX 2" evidence="2">
    <location>
        <begin position="135"/>
        <end position="138"/>
    </location>
</feature>
<dbReference type="EMBL" id="FCON02000001">
    <property type="protein sequence ID" value="SAL13438.1"/>
    <property type="molecule type" value="Genomic_DNA"/>
</dbReference>
<dbReference type="InterPro" id="IPR009097">
    <property type="entry name" value="Cyclic_Pdiesterase"/>
</dbReference>
<keyword evidence="4" id="KW-1185">Reference proteome</keyword>
<dbReference type="Proteomes" id="UP000054770">
    <property type="component" value="Unassembled WGS sequence"/>
</dbReference>
<dbReference type="HAMAP" id="MF_01940">
    <property type="entry name" value="RNA_CPDase"/>
    <property type="match status" value="1"/>
</dbReference>
<evidence type="ECO:0000256" key="2">
    <source>
        <dbReference type="HAMAP-Rule" id="MF_01940"/>
    </source>
</evidence>
<proteinExistence type="inferred from homology"/>
<dbReference type="RefSeq" id="WP_087642466.1">
    <property type="nucleotide sequence ID" value="NZ_FCON02000001.1"/>
</dbReference>
<dbReference type="GO" id="GO:0016874">
    <property type="term" value="F:ligase activity"/>
    <property type="evidence" value="ECO:0007669"/>
    <property type="project" value="UniProtKB-KW"/>
</dbReference>
<dbReference type="AlphaFoldDB" id="A0A158F0T2"/>
<dbReference type="Pfam" id="PF13563">
    <property type="entry name" value="2_5_RNA_ligase2"/>
    <property type="match status" value="1"/>
</dbReference>
<dbReference type="InterPro" id="IPR004175">
    <property type="entry name" value="RNA_CPDase"/>
</dbReference>
<evidence type="ECO:0000256" key="1">
    <source>
        <dbReference type="ARBA" id="ARBA00022801"/>
    </source>
</evidence>
<evidence type="ECO:0000313" key="4">
    <source>
        <dbReference type="Proteomes" id="UP000054770"/>
    </source>
</evidence>
<accession>A0A158F0T2</accession>
<evidence type="ECO:0000313" key="3">
    <source>
        <dbReference type="EMBL" id="SAL13438.1"/>
    </source>
</evidence>
<comment type="function">
    <text evidence="2">Hydrolyzes RNA 2',3'-cyclic phosphodiester to an RNA 2'-phosphomonoester.</text>
</comment>
<dbReference type="GO" id="GO:0008664">
    <property type="term" value="F:RNA 2',3'-cyclic 3'-phosphodiesterase activity"/>
    <property type="evidence" value="ECO:0007669"/>
    <property type="project" value="UniProtKB-EC"/>
</dbReference>
<dbReference type="Gene3D" id="3.90.1140.10">
    <property type="entry name" value="Cyclic phosphodiesterase"/>
    <property type="match status" value="1"/>
</dbReference>
<feature type="active site" description="Proton donor" evidence="2">
    <location>
        <position position="46"/>
    </location>
</feature>
<dbReference type="SUPFAM" id="SSF55144">
    <property type="entry name" value="LigT-like"/>
    <property type="match status" value="1"/>
</dbReference>
<name>A0A158F0T2_9BURK</name>